<organism evidence="1">
    <name type="scientific">marine sediment metagenome</name>
    <dbReference type="NCBI Taxonomy" id="412755"/>
    <lineage>
        <taxon>unclassified sequences</taxon>
        <taxon>metagenomes</taxon>
        <taxon>ecological metagenomes</taxon>
    </lineage>
</organism>
<gene>
    <name evidence="1" type="ORF">S01H1_16247</name>
</gene>
<reference evidence="1" key="1">
    <citation type="journal article" date="2014" name="Front. Microbiol.">
        <title>High frequency of phylogenetically diverse reductive dehalogenase-homologous genes in deep subseafloor sedimentary metagenomes.</title>
        <authorList>
            <person name="Kawai M."/>
            <person name="Futagami T."/>
            <person name="Toyoda A."/>
            <person name="Takaki Y."/>
            <person name="Nishi S."/>
            <person name="Hori S."/>
            <person name="Arai W."/>
            <person name="Tsubouchi T."/>
            <person name="Morono Y."/>
            <person name="Uchiyama I."/>
            <person name="Ito T."/>
            <person name="Fujiyama A."/>
            <person name="Inagaki F."/>
            <person name="Takami H."/>
        </authorList>
    </citation>
    <scope>NUCLEOTIDE SEQUENCE</scope>
    <source>
        <strain evidence="1">Expedition CK06-06</strain>
    </source>
</reference>
<proteinExistence type="predicted"/>
<dbReference type="EMBL" id="BARS01008531">
    <property type="protein sequence ID" value="GAF80147.1"/>
    <property type="molecule type" value="Genomic_DNA"/>
</dbReference>
<feature type="non-terminal residue" evidence="1">
    <location>
        <position position="83"/>
    </location>
</feature>
<accession>X0SW53</accession>
<comment type="caution">
    <text evidence="1">The sequence shown here is derived from an EMBL/GenBank/DDBJ whole genome shotgun (WGS) entry which is preliminary data.</text>
</comment>
<sequence length="83" mass="9355">MELPRRAKEDRFTPPGRYGELESQIRRHVRGRALPILLMYAFDMRSRIGPYVFTDKVLVPGALPAVAAALYAASLTNLRVVMP</sequence>
<dbReference type="AlphaFoldDB" id="X0SW53"/>
<name>X0SW53_9ZZZZ</name>
<protein>
    <submittedName>
        <fullName evidence="1">Uncharacterized protein</fullName>
    </submittedName>
</protein>
<evidence type="ECO:0000313" key="1">
    <source>
        <dbReference type="EMBL" id="GAF80147.1"/>
    </source>
</evidence>